<keyword evidence="3" id="KW-1185">Reference proteome</keyword>
<protein>
    <submittedName>
        <fullName evidence="2">Uncharacterized protein</fullName>
    </submittedName>
</protein>
<keyword evidence="1" id="KW-1133">Transmembrane helix</keyword>
<gene>
    <name evidence="2" type="ORF">CSUI_004058</name>
</gene>
<dbReference type="Proteomes" id="UP000221165">
    <property type="component" value="Unassembled WGS sequence"/>
</dbReference>
<feature type="non-terminal residue" evidence="2">
    <location>
        <position position="1"/>
    </location>
</feature>
<evidence type="ECO:0000256" key="1">
    <source>
        <dbReference type="SAM" id="Phobius"/>
    </source>
</evidence>
<organism evidence="2 3">
    <name type="scientific">Cystoisospora suis</name>
    <dbReference type="NCBI Taxonomy" id="483139"/>
    <lineage>
        <taxon>Eukaryota</taxon>
        <taxon>Sar</taxon>
        <taxon>Alveolata</taxon>
        <taxon>Apicomplexa</taxon>
        <taxon>Conoidasida</taxon>
        <taxon>Coccidia</taxon>
        <taxon>Eucoccidiorida</taxon>
        <taxon>Eimeriorina</taxon>
        <taxon>Sarcocystidae</taxon>
        <taxon>Cystoisospora</taxon>
    </lineage>
</organism>
<proteinExistence type="predicted"/>
<keyword evidence="1" id="KW-0472">Membrane</keyword>
<dbReference type="VEuPathDB" id="ToxoDB:CSUI_004058"/>
<name>A0A2C6L1Y7_9APIC</name>
<accession>A0A2C6L1Y7</accession>
<evidence type="ECO:0000313" key="3">
    <source>
        <dbReference type="Proteomes" id="UP000221165"/>
    </source>
</evidence>
<feature type="transmembrane region" description="Helical" evidence="1">
    <location>
        <begin position="71"/>
        <end position="92"/>
    </location>
</feature>
<feature type="transmembrane region" description="Helical" evidence="1">
    <location>
        <begin position="49"/>
        <end position="65"/>
    </location>
</feature>
<dbReference type="AlphaFoldDB" id="A0A2C6L1Y7"/>
<comment type="caution">
    <text evidence="2">The sequence shown here is derived from an EMBL/GenBank/DDBJ whole genome shotgun (WGS) entry which is preliminary data.</text>
</comment>
<dbReference type="GeneID" id="94427464"/>
<reference evidence="2 3" key="1">
    <citation type="journal article" date="2017" name="Int. J. Parasitol.">
        <title>The genome of the protozoan parasite Cystoisospora suis and a reverse vaccinology approach to identify vaccine candidates.</title>
        <authorList>
            <person name="Palmieri N."/>
            <person name="Shrestha A."/>
            <person name="Ruttkowski B."/>
            <person name="Beck T."/>
            <person name="Vogl C."/>
            <person name="Tomley F."/>
            <person name="Blake D.P."/>
            <person name="Joachim A."/>
        </authorList>
    </citation>
    <scope>NUCLEOTIDE SEQUENCE [LARGE SCALE GENOMIC DNA]</scope>
    <source>
        <strain evidence="2 3">Wien I</strain>
    </source>
</reference>
<dbReference type="RefSeq" id="XP_067923775.1">
    <property type="nucleotide sequence ID" value="XM_068064253.1"/>
</dbReference>
<sequence length="95" mass="11897">KERDEEERLCVWLSVYRHRDQARVFLFSSQLSKIAFSSTCSTHRPVHRYIYPYTCIYTSIYMYVYNIHLYMYIYIIYVYIYLYMCRCVYIAYVKR</sequence>
<evidence type="ECO:0000313" key="2">
    <source>
        <dbReference type="EMBL" id="PHJ22098.1"/>
    </source>
</evidence>
<dbReference type="EMBL" id="MIGC01001821">
    <property type="protein sequence ID" value="PHJ22098.1"/>
    <property type="molecule type" value="Genomic_DNA"/>
</dbReference>
<keyword evidence="1" id="KW-0812">Transmembrane</keyword>